<sequence length="410" mass="46222">MLKKFKGAGTSALGGTLEGATVTIQVAKELSSGTPLVAQILASAAHISELAERFQKKRDAMYELIERSGIYAAQIEAAVAGRVLHEQLHLRLERLHAIFAKIEDLTVKAADVKLTMARRVRDAFVNPTRAERLDAELQREIQLFELTIAIDTRLVVSDVSRLIEEDATYYDGEFRRLRQCDVHKLDVIAERRTDEGVITWAGAEVDGKVMVVRYLEGLSEFNQPGAAWTAYPELIKQLSSVNASHRNVVTLYGIHRSQFAFTVFRSGTLSYREWQESHRNCLPNKEDRLRNYMISDALQHLQYGHNLVWSPSPSGNLFFMDDTGNPKIGLLDDITRWDGGTHEQRKALTLTTPLLFFVTSQTEVVERSFEGRLRILVEKMLSTGDCPALAEIWERQMPSNISTGCATRSR</sequence>
<proteinExistence type="predicted"/>
<evidence type="ECO:0000313" key="1">
    <source>
        <dbReference type="EMBL" id="KZV85031.1"/>
    </source>
</evidence>
<dbReference type="InParanoid" id="A0A165DP71"/>
<protein>
    <recommendedName>
        <fullName evidence="3">Protein kinase domain-containing protein</fullName>
    </recommendedName>
</protein>
<organism evidence="1 2">
    <name type="scientific">Exidia glandulosa HHB12029</name>
    <dbReference type="NCBI Taxonomy" id="1314781"/>
    <lineage>
        <taxon>Eukaryota</taxon>
        <taxon>Fungi</taxon>
        <taxon>Dikarya</taxon>
        <taxon>Basidiomycota</taxon>
        <taxon>Agaricomycotina</taxon>
        <taxon>Agaricomycetes</taxon>
        <taxon>Auriculariales</taxon>
        <taxon>Exidiaceae</taxon>
        <taxon>Exidia</taxon>
    </lineage>
</organism>
<accession>A0A165DP71</accession>
<dbReference type="Proteomes" id="UP000077266">
    <property type="component" value="Unassembled WGS sequence"/>
</dbReference>
<evidence type="ECO:0008006" key="3">
    <source>
        <dbReference type="Google" id="ProtNLM"/>
    </source>
</evidence>
<dbReference type="OrthoDB" id="10662610at2759"/>
<reference evidence="1 2" key="1">
    <citation type="journal article" date="2016" name="Mol. Biol. Evol.">
        <title>Comparative Genomics of Early-Diverging Mushroom-Forming Fungi Provides Insights into the Origins of Lignocellulose Decay Capabilities.</title>
        <authorList>
            <person name="Nagy L.G."/>
            <person name="Riley R."/>
            <person name="Tritt A."/>
            <person name="Adam C."/>
            <person name="Daum C."/>
            <person name="Floudas D."/>
            <person name="Sun H."/>
            <person name="Yadav J.S."/>
            <person name="Pangilinan J."/>
            <person name="Larsson K.H."/>
            <person name="Matsuura K."/>
            <person name="Barry K."/>
            <person name="Labutti K."/>
            <person name="Kuo R."/>
            <person name="Ohm R.A."/>
            <person name="Bhattacharya S.S."/>
            <person name="Shirouzu T."/>
            <person name="Yoshinaga Y."/>
            <person name="Martin F.M."/>
            <person name="Grigoriev I.V."/>
            <person name="Hibbett D.S."/>
        </authorList>
    </citation>
    <scope>NUCLEOTIDE SEQUENCE [LARGE SCALE GENOMIC DNA]</scope>
    <source>
        <strain evidence="1 2">HHB12029</strain>
    </source>
</reference>
<dbReference type="AlphaFoldDB" id="A0A165DP71"/>
<evidence type="ECO:0000313" key="2">
    <source>
        <dbReference type="Proteomes" id="UP000077266"/>
    </source>
</evidence>
<gene>
    <name evidence="1" type="ORF">EXIGLDRAFT_753521</name>
</gene>
<name>A0A165DP71_EXIGL</name>
<dbReference type="EMBL" id="KV426202">
    <property type="protein sequence ID" value="KZV85031.1"/>
    <property type="molecule type" value="Genomic_DNA"/>
</dbReference>
<keyword evidence="2" id="KW-1185">Reference proteome</keyword>